<feature type="compositionally biased region" description="Low complexity" evidence="4">
    <location>
        <begin position="496"/>
        <end position="505"/>
    </location>
</feature>
<dbReference type="NCBIfam" id="NF004832">
    <property type="entry name" value="PRK06184.1"/>
    <property type="match status" value="1"/>
</dbReference>
<reference evidence="6 7" key="1">
    <citation type="journal article" date="2019" name="Microbiol. Resour. Announc.">
        <title>Draft Genome Sequence of the Most Traditional epsilon-Poly-l-Lysine Producer, Streptomyces albulus NBRC14147.</title>
        <authorList>
            <person name="Yamanaka K."/>
            <person name="Hamano Y."/>
        </authorList>
    </citation>
    <scope>NUCLEOTIDE SEQUENCE [LARGE SCALE GENOMIC DNA]</scope>
    <source>
        <strain evidence="6 7">NBRC 14147</strain>
    </source>
</reference>
<evidence type="ECO:0000256" key="3">
    <source>
        <dbReference type="ARBA" id="ARBA00022827"/>
    </source>
</evidence>
<dbReference type="Gene3D" id="3.50.50.60">
    <property type="entry name" value="FAD/NAD(P)-binding domain"/>
    <property type="match status" value="1"/>
</dbReference>
<organism evidence="6 7">
    <name type="scientific">Streptomyces noursei</name>
    <name type="common">Streptomyces albulus</name>
    <dbReference type="NCBI Taxonomy" id="1971"/>
    <lineage>
        <taxon>Bacteria</taxon>
        <taxon>Bacillati</taxon>
        <taxon>Actinomycetota</taxon>
        <taxon>Actinomycetes</taxon>
        <taxon>Kitasatosporales</taxon>
        <taxon>Streptomycetaceae</taxon>
        <taxon>Streptomyces</taxon>
    </lineage>
</organism>
<dbReference type="InterPro" id="IPR036188">
    <property type="entry name" value="FAD/NAD-bd_sf"/>
</dbReference>
<feature type="compositionally biased region" description="Pro residues" evidence="4">
    <location>
        <begin position="419"/>
        <end position="433"/>
    </location>
</feature>
<dbReference type="Pfam" id="PF01494">
    <property type="entry name" value="FAD_binding_3"/>
    <property type="match status" value="1"/>
</dbReference>
<evidence type="ECO:0000313" key="7">
    <source>
        <dbReference type="Proteomes" id="UP000288351"/>
    </source>
</evidence>
<dbReference type="SUPFAM" id="SSF51905">
    <property type="entry name" value="FAD/NAD(P)-binding domain"/>
    <property type="match status" value="1"/>
</dbReference>
<feature type="compositionally biased region" description="Low complexity" evidence="4">
    <location>
        <begin position="609"/>
        <end position="638"/>
    </location>
</feature>
<dbReference type="GO" id="GO:0016709">
    <property type="term" value="F:oxidoreductase activity, acting on paired donors, with incorporation or reduction of molecular oxygen, NAD(P)H as one donor, and incorporation of one atom of oxygen"/>
    <property type="evidence" value="ECO:0007669"/>
    <property type="project" value="UniProtKB-ARBA"/>
</dbReference>
<feature type="compositionally biased region" description="Low complexity" evidence="4">
    <location>
        <begin position="479"/>
        <end position="488"/>
    </location>
</feature>
<comment type="cofactor">
    <cofactor evidence="1">
        <name>FAD</name>
        <dbReference type="ChEBI" id="CHEBI:57692"/>
    </cofactor>
</comment>
<dbReference type="RefSeq" id="WP_242628665.1">
    <property type="nucleotide sequence ID" value="NZ_BHXC01000007.1"/>
</dbReference>
<feature type="compositionally biased region" description="Basic residues" evidence="4">
    <location>
        <begin position="506"/>
        <end position="523"/>
    </location>
</feature>
<keyword evidence="2" id="KW-0285">Flavoprotein</keyword>
<dbReference type="EMBL" id="BHXC01000007">
    <property type="protein sequence ID" value="GCB93212.1"/>
    <property type="molecule type" value="Genomic_DNA"/>
</dbReference>
<evidence type="ECO:0000313" key="6">
    <source>
        <dbReference type="EMBL" id="GCB93212.1"/>
    </source>
</evidence>
<dbReference type="GO" id="GO:0071949">
    <property type="term" value="F:FAD binding"/>
    <property type="evidence" value="ECO:0007669"/>
    <property type="project" value="InterPro"/>
</dbReference>
<evidence type="ECO:0000259" key="5">
    <source>
        <dbReference type="Pfam" id="PF01494"/>
    </source>
</evidence>
<evidence type="ECO:0000256" key="4">
    <source>
        <dbReference type="SAM" id="MobiDB-lite"/>
    </source>
</evidence>
<dbReference type="PANTHER" id="PTHR43004:SF19">
    <property type="entry name" value="BINDING MONOOXYGENASE, PUTATIVE (JCVI)-RELATED"/>
    <property type="match status" value="1"/>
</dbReference>
<sequence length="665" mass="70428">MALNSVKETFANPTEGTFEAAAGDATAPPVDVLISGAGPTGLALGIDLARRGVTTLIVERQDTLSRGARGTGIQPRTQEVYDDLGVLPAAHAASGLYPPMGLWEDGRIVRTHEMVERGVPTPSAPYADIRMLPQWRNVRLLHDRLCDLGGSVQLDTALTDFTQDDDGVTARLTGPGAAVRTVRARYLVACDGGASTVRKRLDVRMTGPELAQGHAVLADVRLDGLDRDHWHRWTLPNGGFVSLLPMAGTDDFQLLVAAAGAEPDTSHETVRDLIATHTHLTRDQVREVLWTSLYRPKAGMVDAYRHGRVFLAGDAAHIHSPAGGQGLNTSVQDGYNLGWKLGQVLRHGAPDALLDTYEAERRPIAADILATSTRLHRSRSLRRGPDLHQLGIGYPNSPLTRELRTGLAEGARTAGDRAPTPPAPPPTAPPPASSTPSAARTSPCSPSTPPTWTPPPSPKRPAPPPSTPSTSAAPPPTSSTPTATSARPTAPPPPSSSSAPTATSRWRPRRRRRRRRSATRWRRTPVGPGSRSEGAPGLRRPRPVGSRPHLRPGECGTRFPHRAGGPCAASFKGAPGALPAGRTGTASRARGLERDGPFRSGASSAGEDPYAPSPASLAAESSPAPSPSSSSSASGSLSNWSNRAPRLFETRWTLARWAFNSTASK</sequence>
<name>A0A401R6H0_STRNR</name>
<dbReference type="InterPro" id="IPR050641">
    <property type="entry name" value="RIFMO-like"/>
</dbReference>
<protein>
    <recommendedName>
        <fullName evidence="5">FAD-binding domain-containing protein</fullName>
    </recommendedName>
</protein>
<feature type="domain" description="FAD-binding" evidence="5">
    <location>
        <begin position="30"/>
        <end position="370"/>
    </location>
</feature>
<dbReference type="AlphaFoldDB" id="A0A401R6H0"/>
<accession>A0A401R6H0</accession>
<dbReference type="InterPro" id="IPR002938">
    <property type="entry name" value="FAD-bd"/>
</dbReference>
<gene>
    <name evidence="6" type="ORF">SALB_05992</name>
</gene>
<comment type="caution">
    <text evidence="6">The sequence shown here is derived from an EMBL/GenBank/DDBJ whole genome shotgun (WGS) entry which is preliminary data.</text>
</comment>
<keyword evidence="3" id="KW-0274">FAD</keyword>
<dbReference type="Gene3D" id="3.30.70.2450">
    <property type="match status" value="1"/>
</dbReference>
<feature type="compositionally biased region" description="Pro residues" evidence="4">
    <location>
        <begin position="446"/>
        <end position="478"/>
    </location>
</feature>
<evidence type="ECO:0000256" key="1">
    <source>
        <dbReference type="ARBA" id="ARBA00001974"/>
    </source>
</evidence>
<evidence type="ECO:0000256" key="2">
    <source>
        <dbReference type="ARBA" id="ARBA00022630"/>
    </source>
</evidence>
<dbReference type="PANTHER" id="PTHR43004">
    <property type="entry name" value="TRK SYSTEM POTASSIUM UPTAKE PROTEIN"/>
    <property type="match status" value="1"/>
</dbReference>
<proteinExistence type="predicted"/>
<dbReference type="PRINTS" id="PR00420">
    <property type="entry name" value="RNGMNOXGNASE"/>
</dbReference>
<dbReference type="Proteomes" id="UP000288351">
    <property type="component" value="Unassembled WGS sequence"/>
</dbReference>
<feature type="compositionally biased region" description="Low complexity" evidence="4">
    <location>
        <begin position="434"/>
        <end position="445"/>
    </location>
</feature>
<feature type="region of interest" description="Disordered" evidence="4">
    <location>
        <begin position="374"/>
        <end position="640"/>
    </location>
</feature>